<dbReference type="EMBL" id="CAJJDM010000136">
    <property type="protein sequence ID" value="CAD8107427.1"/>
    <property type="molecule type" value="Genomic_DNA"/>
</dbReference>
<keyword evidence="3" id="KW-1185">Reference proteome</keyword>
<feature type="transmembrane region" description="Helical" evidence="1">
    <location>
        <begin position="484"/>
        <end position="507"/>
    </location>
</feature>
<evidence type="ECO:0000313" key="3">
    <source>
        <dbReference type="Proteomes" id="UP000688137"/>
    </source>
</evidence>
<protein>
    <recommendedName>
        <fullName evidence="4">Transmembrane protein</fullName>
    </recommendedName>
</protein>
<accession>A0A8S1PVY6</accession>
<name>A0A8S1PVY6_PARPR</name>
<keyword evidence="1" id="KW-1133">Transmembrane helix</keyword>
<comment type="caution">
    <text evidence="2">The sequence shown here is derived from an EMBL/GenBank/DDBJ whole genome shotgun (WGS) entry which is preliminary data.</text>
</comment>
<keyword evidence="1" id="KW-0472">Membrane</keyword>
<dbReference type="Proteomes" id="UP000688137">
    <property type="component" value="Unassembled WGS sequence"/>
</dbReference>
<evidence type="ECO:0008006" key="4">
    <source>
        <dbReference type="Google" id="ProtNLM"/>
    </source>
</evidence>
<evidence type="ECO:0000256" key="1">
    <source>
        <dbReference type="SAM" id="Phobius"/>
    </source>
</evidence>
<keyword evidence="1" id="KW-0812">Transmembrane</keyword>
<sequence>MLLILIQVALAERIFTPGIRHVYEQIPHTFYSPNVNSTLLLQYNSYPGVYSMELGEIIDGNYTRIHPNVTLDPFTLPGCNQYERRLIYKHLANQSTQSPNAFLTNMYIDDNFVFVTRSDNSILTFEIVLDILDRSVNDLKLKSIQTTHGSSLEHHIACFNKTCAVFGQDSAFLYKDPDFQLIDLEKNIQGRGSFPIKIYFDEKLNALYLIYGTNLIEVYQFTETSLIRFTSFTAGQEIVSVRTNPESTMLYLLDKQAGLLFYKILSIGEYVDTGFMIALKNCQQFDFYQNTFFLVAETTDGIPYALEVLVNEDSYYFNKIYSKDMDIFDVWVGEHIAILIGSEVHRVIYHSVYNKFISESETPLFFQDIDLMNVEEFRKWESTQYTKNAIEQDPFSKTSFQYKQFFMVGISSQQLSIFSIKSISPWLQCKPISTNSTQYYLKMNATNCPTKIKENDHSAFKQCIIMHNFTLAGKEIYFYEQDQMTVIIGGCILIGFVLLLIIAVVCVKKYLDNRIEFYILQEKQHVRLEELEPETIPSENVIV</sequence>
<evidence type="ECO:0000313" key="2">
    <source>
        <dbReference type="EMBL" id="CAD8107427.1"/>
    </source>
</evidence>
<organism evidence="2 3">
    <name type="scientific">Paramecium primaurelia</name>
    <dbReference type="NCBI Taxonomy" id="5886"/>
    <lineage>
        <taxon>Eukaryota</taxon>
        <taxon>Sar</taxon>
        <taxon>Alveolata</taxon>
        <taxon>Ciliophora</taxon>
        <taxon>Intramacronucleata</taxon>
        <taxon>Oligohymenophorea</taxon>
        <taxon>Peniculida</taxon>
        <taxon>Parameciidae</taxon>
        <taxon>Paramecium</taxon>
    </lineage>
</organism>
<proteinExistence type="predicted"/>
<reference evidence="2" key="1">
    <citation type="submission" date="2021-01" db="EMBL/GenBank/DDBJ databases">
        <authorList>
            <consortium name="Genoscope - CEA"/>
            <person name="William W."/>
        </authorList>
    </citation>
    <scope>NUCLEOTIDE SEQUENCE</scope>
</reference>
<dbReference type="AlphaFoldDB" id="A0A8S1PVY6"/>
<dbReference type="OMA" id="KENDHSA"/>
<gene>
    <name evidence="2" type="ORF">PPRIM_AZ9-3.1.T1330163</name>
</gene>